<dbReference type="EMBL" id="SMJU01000007">
    <property type="protein sequence ID" value="TDB64410.1"/>
    <property type="molecule type" value="Genomic_DNA"/>
</dbReference>
<dbReference type="AlphaFoldDB" id="A0A4R4K9N9"/>
<sequence>MKNRPTGLGLIERIFSMGTIYIRDVRRQVDLLTKFGDQTFSITYRKKDGSYGEKKNCRNRSADVKHQKSDLLSIRQASRRAGYLRFEFRDQGGRWLKREILFCLLVSFNGHIIDHNF</sequence>
<reference evidence="1 2" key="1">
    <citation type="submission" date="2019-02" db="EMBL/GenBank/DDBJ databases">
        <title>Arundinibacter roseus gen. nov., sp. nov., a new member of the family Cytophagaceae.</title>
        <authorList>
            <person name="Szuroczki S."/>
            <person name="Khayer B."/>
            <person name="Sproer C."/>
            <person name="Toumi M."/>
            <person name="Szabo A."/>
            <person name="Felfoldi T."/>
            <person name="Schumann P."/>
            <person name="Toth E."/>
        </authorList>
    </citation>
    <scope>NUCLEOTIDE SEQUENCE [LARGE SCALE GENOMIC DNA]</scope>
    <source>
        <strain evidence="1 2">DMA-k-7a</strain>
    </source>
</reference>
<organism evidence="1 2">
    <name type="scientific">Arundinibacter roseus</name>
    <dbReference type="NCBI Taxonomy" id="2070510"/>
    <lineage>
        <taxon>Bacteria</taxon>
        <taxon>Pseudomonadati</taxon>
        <taxon>Bacteroidota</taxon>
        <taxon>Cytophagia</taxon>
        <taxon>Cytophagales</taxon>
        <taxon>Spirosomataceae</taxon>
        <taxon>Arundinibacter</taxon>
    </lineage>
</organism>
<name>A0A4R4K9N9_9BACT</name>
<proteinExistence type="predicted"/>
<protein>
    <submittedName>
        <fullName evidence="1">Uncharacterized protein</fullName>
    </submittedName>
</protein>
<accession>A0A4R4K9N9</accession>
<gene>
    <name evidence="1" type="ORF">EZE20_12055</name>
</gene>
<keyword evidence="2" id="KW-1185">Reference proteome</keyword>
<dbReference type="Proteomes" id="UP000295706">
    <property type="component" value="Unassembled WGS sequence"/>
</dbReference>
<evidence type="ECO:0000313" key="2">
    <source>
        <dbReference type="Proteomes" id="UP000295706"/>
    </source>
</evidence>
<comment type="caution">
    <text evidence="1">The sequence shown here is derived from an EMBL/GenBank/DDBJ whole genome shotgun (WGS) entry which is preliminary data.</text>
</comment>
<evidence type="ECO:0000313" key="1">
    <source>
        <dbReference type="EMBL" id="TDB64410.1"/>
    </source>
</evidence>